<accession>A0ABQ6MW40</accession>
<dbReference type="PANTHER" id="PTHR43226">
    <property type="entry name" value="XAA-PRO AMINOPEPTIDASE 3"/>
    <property type="match status" value="1"/>
</dbReference>
<evidence type="ECO:0000256" key="1">
    <source>
        <dbReference type="ARBA" id="ARBA00022723"/>
    </source>
</evidence>
<dbReference type="Gene3D" id="3.90.230.10">
    <property type="entry name" value="Creatinase/methionine aminopeptidase superfamily"/>
    <property type="match status" value="1"/>
</dbReference>
<evidence type="ECO:0000313" key="3">
    <source>
        <dbReference type="EMBL" id="GMI33744.1"/>
    </source>
</evidence>
<sequence length="74" mass="8815">VYKSPAELDLMRHVSQLSSLSHVFTMRDVKPGMYEYQLESLFNHHSYYNFGCCTGTPPRRSRCRAWRLRTCSRR</sequence>
<evidence type="ECO:0000256" key="2">
    <source>
        <dbReference type="ARBA" id="ARBA00022801"/>
    </source>
</evidence>
<keyword evidence="1" id="KW-0479">Metal-binding</keyword>
<feature type="non-terminal residue" evidence="3">
    <location>
        <position position="1"/>
    </location>
</feature>
<organism evidence="3 4">
    <name type="scientific">Tetraparma gracilis</name>
    <dbReference type="NCBI Taxonomy" id="2962635"/>
    <lineage>
        <taxon>Eukaryota</taxon>
        <taxon>Sar</taxon>
        <taxon>Stramenopiles</taxon>
        <taxon>Ochrophyta</taxon>
        <taxon>Bolidophyceae</taxon>
        <taxon>Parmales</taxon>
        <taxon>Triparmaceae</taxon>
        <taxon>Tetraparma</taxon>
    </lineage>
</organism>
<dbReference type="InterPro" id="IPR036005">
    <property type="entry name" value="Creatinase/aminopeptidase-like"/>
</dbReference>
<protein>
    <submittedName>
        <fullName evidence="3">Uncharacterized protein</fullName>
    </submittedName>
</protein>
<evidence type="ECO:0000313" key="4">
    <source>
        <dbReference type="Proteomes" id="UP001165060"/>
    </source>
</evidence>
<gene>
    <name evidence="3" type="ORF">TeGR_g11237</name>
</gene>
<proteinExistence type="predicted"/>
<keyword evidence="4" id="KW-1185">Reference proteome</keyword>
<name>A0ABQ6MW40_9STRA</name>
<comment type="caution">
    <text evidence="3">The sequence shown here is derived from an EMBL/GenBank/DDBJ whole genome shotgun (WGS) entry which is preliminary data.</text>
</comment>
<dbReference type="Proteomes" id="UP001165060">
    <property type="component" value="Unassembled WGS sequence"/>
</dbReference>
<reference evidence="3 4" key="1">
    <citation type="journal article" date="2023" name="Commun. Biol.">
        <title>Genome analysis of Parmales, the sister group of diatoms, reveals the evolutionary specialization of diatoms from phago-mixotrophs to photoautotrophs.</title>
        <authorList>
            <person name="Ban H."/>
            <person name="Sato S."/>
            <person name="Yoshikawa S."/>
            <person name="Yamada K."/>
            <person name="Nakamura Y."/>
            <person name="Ichinomiya M."/>
            <person name="Sato N."/>
            <person name="Blanc-Mathieu R."/>
            <person name="Endo H."/>
            <person name="Kuwata A."/>
            <person name="Ogata H."/>
        </authorList>
    </citation>
    <scope>NUCLEOTIDE SEQUENCE [LARGE SCALE GENOMIC DNA]</scope>
</reference>
<keyword evidence="2" id="KW-0378">Hydrolase</keyword>
<dbReference type="PANTHER" id="PTHR43226:SF1">
    <property type="entry name" value="XAA-PRO DIPEPTIDASE"/>
    <property type="match status" value="1"/>
</dbReference>
<dbReference type="EMBL" id="BRYB01003266">
    <property type="protein sequence ID" value="GMI33744.1"/>
    <property type="molecule type" value="Genomic_DNA"/>
</dbReference>
<dbReference type="SUPFAM" id="SSF55920">
    <property type="entry name" value="Creatinase/aminopeptidase"/>
    <property type="match status" value="1"/>
</dbReference>
<dbReference type="InterPro" id="IPR052433">
    <property type="entry name" value="X-Pro_dipept-like"/>
</dbReference>